<dbReference type="PROSITE" id="PS50261">
    <property type="entry name" value="G_PROTEIN_RECEP_F2_4"/>
    <property type="match status" value="1"/>
</dbReference>
<evidence type="ECO:0000256" key="9">
    <source>
        <dbReference type="SAM" id="MobiDB-lite"/>
    </source>
</evidence>
<proteinExistence type="inferred from homology"/>
<feature type="domain" description="G-protein coupled receptors family 2 profile 2" evidence="12">
    <location>
        <begin position="243"/>
        <end position="487"/>
    </location>
</feature>
<evidence type="ECO:0000256" key="4">
    <source>
        <dbReference type="ARBA" id="ARBA00022729"/>
    </source>
</evidence>
<keyword evidence="7" id="KW-0675">Receptor</keyword>
<evidence type="ECO:0000256" key="3">
    <source>
        <dbReference type="ARBA" id="ARBA00022692"/>
    </source>
</evidence>
<dbReference type="CDD" id="cd07066">
    <property type="entry name" value="CRD_FZ"/>
    <property type="match status" value="1"/>
</dbReference>
<evidence type="ECO:0000256" key="1">
    <source>
        <dbReference type="ARBA" id="ARBA00004141"/>
    </source>
</evidence>
<keyword evidence="3 10" id="KW-0812">Transmembrane</keyword>
<dbReference type="Proteomes" id="UP001344447">
    <property type="component" value="Unassembled WGS sequence"/>
</dbReference>
<comment type="similarity">
    <text evidence="2">Belongs to the G-protein coupled receptor Fz/Smo family.</text>
</comment>
<keyword evidence="8" id="KW-0325">Glycoprotein</keyword>
<dbReference type="EMBL" id="JAVFKY010000003">
    <property type="protein sequence ID" value="KAK5578779.1"/>
    <property type="molecule type" value="Genomic_DNA"/>
</dbReference>
<evidence type="ECO:0000256" key="10">
    <source>
        <dbReference type="SAM" id="Phobius"/>
    </source>
</evidence>
<dbReference type="PANTHER" id="PTHR31787:SF1">
    <property type="entry name" value="FRIZZLED AND SMOOTHENED-LIKE PROTEIN B-RELATED"/>
    <property type="match status" value="1"/>
</dbReference>
<dbReference type="GO" id="GO:0016020">
    <property type="term" value="C:membrane"/>
    <property type="evidence" value="ECO:0007669"/>
    <property type="project" value="UniProtKB-SubCell"/>
</dbReference>
<dbReference type="PANTHER" id="PTHR31787">
    <property type="entry name" value="G-PROTEIN-COUPLED RECEPTOR GPCR FAMILY PROTEIN"/>
    <property type="match status" value="1"/>
</dbReference>
<feature type="transmembrane region" description="Helical" evidence="10">
    <location>
        <begin position="397"/>
        <end position="426"/>
    </location>
</feature>
<evidence type="ECO:0000256" key="6">
    <source>
        <dbReference type="ARBA" id="ARBA00023136"/>
    </source>
</evidence>
<keyword evidence="6 10" id="KW-0472">Membrane</keyword>
<dbReference type="InterPro" id="IPR050949">
    <property type="entry name" value="GPCR_Fz/Smo-like"/>
</dbReference>
<organism evidence="13 14">
    <name type="scientific">Dictyostelium firmibasis</name>
    <dbReference type="NCBI Taxonomy" id="79012"/>
    <lineage>
        <taxon>Eukaryota</taxon>
        <taxon>Amoebozoa</taxon>
        <taxon>Evosea</taxon>
        <taxon>Eumycetozoa</taxon>
        <taxon>Dictyostelia</taxon>
        <taxon>Dictyosteliales</taxon>
        <taxon>Dictyosteliaceae</taxon>
        <taxon>Dictyostelium</taxon>
    </lineage>
</organism>
<feature type="transmembrane region" description="Helical" evidence="10">
    <location>
        <begin position="447"/>
        <end position="465"/>
    </location>
</feature>
<feature type="chain" id="PRO_5042833200" description="G-protein coupled receptors family 2 profile 2 domain-containing protein" evidence="11">
    <location>
        <begin position="19"/>
        <end position="582"/>
    </location>
</feature>
<dbReference type="InterPro" id="IPR017981">
    <property type="entry name" value="GPCR_2-like_7TM"/>
</dbReference>
<dbReference type="GO" id="GO:0007166">
    <property type="term" value="P:cell surface receptor signaling pathway"/>
    <property type="evidence" value="ECO:0007669"/>
    <property type="project" value="InterPro"/>
</dbReference>
<reference evidence="13 14" key="1">
    <citation type="submission" date="2023-11" db="EMBL/GenBank/DDBJ databases">
        <title>Dfirmibasis_genome.</title>
        <authorList>
            <person name="Edelbroek B."/>
            <person name="Kjellin J."/>
            <person name="Jerlstrom-Hultqvist J."/>
            <person name="Soderbom F."/>
        </authorList>
    </citation>
    <scope>NUCLEOTIDE SEQUENCE [LARGE SCALE GENOMIC DNA]</scope>
    <source>
        <strain evidence="13 14">TNS-C-14</strain>
    </source>
</reference>
<feature type="transmembrane region" description="Helical" evidence="10">
    <location>
        <begin position="326"/>
        <end position="348"/>
    </location>
</feature>
<dbReference type="InterPro" id="IPR000832">
    <property type="entry name" value="GPCR_2_secretin-like"/>
</dbReference>
<feature type="signal peptide" evidence="11">
    <location>
        <begin position="1"/>
        <end position="18"/>
    </location>
</feature>
<evidence type="ECO:0000313" key="13">
    <source>
        <dbReference type="EMBL" id="KAK5578779.1"/>
    </source>
</evidence>
<keyword evidence="4 11" id="KW-0732">Signal</keyword>
<sequence length="582" mass="65554">MKLVILIICLVFIKIIRGSDDYDFGVVNLGAKCLNYIGDPIDQPLCENIFSKNIEKIYSSDDDTQNSQISSQQTIVKSFQALTFLQSQCNDLLFAQFGICSIYLSPCIQTTPMITPLKNISLPQRLCKSVCERMVSNCSRLSEKIDCSISFIFPKIGTFYNLSDYGYNDNDGLYEVPCFDPTTIYNNISSNRNFIEICPTPLLLKNSSDSKYYSKRGYTYISPTNCVLPCPVPNYPKEKWDQILTMSKILSSISFACSVYNLISFGILKKGKSKYTICIASFSGSIALVNLGDIIKIGVGYDSVLCPEPGRSATQTEDPICGLTAALFHIGICNCVLWSTTMCIYLYGAIKQIKTFRLRWFIIFNTSFSLISLLIAAASSKFEAGTGSIECWIRDRWYVICLFWIPCSIALLIGTICIIAVIIEIYKISKNVKLSESEAILRQIKPLISVILISGSFTYLLIIFFDIERNFGGYRSAVSDYVLCLLNSSDGGEECHTKGPSFNPYFMFYFFMRFFGILFFLIYGTSKNARDCWKELFIKIKNTISDTSSTLNSNSGGSGINQKQQQQQQQQQQQNEIKLEKL</sequence>
<feature type="compositionally biased region" description="Low complexity" evidence="9">
    <location>
        <begin position="562"/>
        <end position="574"/>
    </location>
</feature>
<accession>A0AAN7YPC4</accession>
<keyword evidence="5 10" id="KW-1133">Transmembrane helix</keyword>
<feature type="region of interest" description="Disordered" evidence="9">
    <location>
        <begin position="548"/>
        <end position="582"/>
    </location>
</feature>
<evidence type="ECO:0000259" key="12">
    <source>
        <dbReference type="PROSITE" id="PS50261"/>
    </source>
</evidence>
<feature type="transmembrane region" description="Helical" evidence="10">
    <location>
        <begin position="275"/>
        <end position="295"/>
    </location>
</feature>
<evidence type="ECO:0000256" key="8">
    <source>
        <dbReference type="ARBA" id="ARBA00023180"/>
    </source>
</evidence>
<keyword evidence="14" id="KW-1185">Reference proteome</keyword>
<feature type="transmembrane region" description="Helical" evidence="10">
    <location>
        <begin position="506"/>
        <end position="524"/>
    </location>
</feature>
<evidence type="ECO:0000256" key="2">
    <source>
        <dbReference type="ARBA" id="ARBA00008077"/>
    </source>
</evidence>
<evidence type="ECO:0000256" key="11">
    <source>
        <dbReference type="SAM" id="SignalP"/>
    </source>
</evidence>
<evidence type="ECO:0000256" key="5">
    <source>
        <dbReference type="ARBA" id="ARBA00022989"/>
    </source>
</evidence>
<dbReference type="InterPro" id="IPR036790">
    <property type="entry name" value="Frizzled_dom_sf"/>
</dbReference>
<evidence type="ECO:0000256" key="7">
    <source>
        <dbReference type="ARBA" id="ARBA00023170"/>
    </source>
</evidence>
<comment type="caution">
    <text evidence="13">The sequence shown here is derived from an EMBL/GenBank/DDBJ whole genome shotgun (WGS) entry which is preliminary data.</text>
</comment>
<name>A0AAN7YPC4_9MYCE</name>
<dbReference type="SUPFAM" id="SSF63501">
    <property type="entry name" value="Frizzled cysteine-rich domain"/>
    <property type="match status" value="1"/>
</dbReference>
<comment type="subcellular location">
    <subcellularLocation>
        <location evidence="1">Membrane</location>
        <topology evidence="1">Multi-pass membrane protein</topology>
    </subcellularLocation>
</comment>
<dbReference type="Pfam" id="PF00002">
    <property type="entry name" value="7tm_2"/>
    <property type="match status" value="1"/>
</dbReference>
<feature type="transmembrane region" description="Helical" evidence="10">
    <location>
        <begin position="360"/>
        <end position="377"/>
    </location>
</feature>
<dbReference type="Gene3D" id="1.10.2000.10">
    <property type="entry name" value="Frizzled cysteine-rich domain"/>
    <property type="match status" value="1"/>
</dbReference>
<protein>
    <recommendedName>
        <fullName evidence="12">G-protein coupled receptors family 2 profile 2 domain-containing protein</fullName>
    </recommendedName>
</protein>
<dbReference type="AlphaFoldDB" id="A0AAN7YPC4"/>
<gene>
    <name evidence="13" type="ORF">RB653_008452</name>
</gene>
<evidence type="ECO:0000313" key="14">
    <source>
        <dbReference type="Proteomes" id="UP001344447"/>
    </source>
</evidence>
<dbReference type="Gene3D" id="1.20.1070.10">
    <property type="entry name" value="Rhodopsin 7-helix transmembrane proteins"/>
    <property type="match status" value="1"/>
</dbReference>
<dbReference type="GO" id="GO:0004888">
    <property type="term" value="F:transmembrane signaling receptor activity"/>
    <property type="evidence" value="ECO:0007669"/>
    <property type="project" value="InterPro"/>
</dbReference>
<feature type="transmembrane region" description="Helical" evidence="10">
    <location>
        <begin position="249"/>
        <end position="268"/>
    </location>
</feature>